<accession>A0A5C4STV5</accession>
<reference evidence="2 3" key="1">
    <citation type="submission" date="2019-05" db="EMBL/GenBank/DDBJ databases">
        <title>Tamlana fucoidanivorans sp. nov., isolated from the surface of algae collected from Fujian province in China.</title>
        <authorList>
            <person name="Li J."/>
        </authorList>
    </citation>
    <scope>NUCLEOTIDE SEQUENCE [LARGE SCALE GENOMIC DNA]</scope>
    <source>
        <strain evidence="2 3">CW2-9</strain>
    </source>
</reference>
<dbReference type="Gene3D" id="3.20.20.70">
    <property type="entry name" value="Aldolase class I"/>
    <property type="match status" value="1"/>
</dbReference>
<dbReference type="SUPFAM" id="SSF51269">
    <property type="entry name" value="AFP III-like domain"/>
    <property type="match status" value="1"/>
</dbReference>
<dbReference type="InterPro" id="IPR036732">
    <property type="entry name" value="AFP_Neu5c_C_sf"/>
</dbReference>
<comment type="caution">
    <text evidence="2">The sequence shown here is derived from an EMBL/GenBank/DDBJ whole genome shotgun (WGS) entry which is preliminary data.</text>
</comment>
<proteinExistence type="predicted"/>
<dbReference type="GO" id="GO:0016051">
    <property type="term" value="P:carbohydrate biosynthetic process"/>
    <property type="evidence" value="ECO:0007669"/>
    <property type="project" value="InterPro"/>
</dbReference>
<dbReference type="PANTHER" id="PTHR42966">
    <property type="entry name" value="N-ACETYLNEURAMINATE SYNTHASE"/>
    <property type="match status" value="1"/>
</dbReference>
<name>A0A5C4STV5_9FLAO</name>
<dbReference type="PANTHER" id="PTHR42966:SF1">
    <property type="entry name" value="SIALIC ACID SYNTHASE"/>
    <property type="match status" value="1"/>
</dbReference>
<feature type="domain" description="AFP-like" evidence="1">
    <location>
        <begin position="288"/>
        <end position="344"/>
    </location>
</feature>
<evidence type="ECO:0000313" key="2">
    <source>
        <dbReference type="EMBL" id="TNJ47051.1"/>
    </source>
</evidence>
<evidence type="ECO:0000259" key="1">
    <source>
        <dbReference type="PROSITE" id="PS50844"/>
    </source>
</evidence>
<evidence type="ECO:0000313" key="3">
    <source>
        <dbReference type="Proteomes" id="UP000308713"/>
    </source>
</evidence>
<dbReference type="InterPro" id="IPR013974">
    <property type="entry name" value="SAF"/>
</dbReference>
<dbReference type="InterPro" id="IPR057736">
    <property type="entry name" value="SAF_PseI/NeuA/NeuB"/>
</dbReference>
<dbReference type="InterPro" id="IPR051690">
    <property type="entry name" value="PseI-like"/>
</dbReference>
<dbReference type="PROSITE" id="PS50844">
    <property type="entry name" value="AFP_LIKE"/>
    <property type="match status" value="1"/>
</dbReference>
<dbReference type="InterPro" id="IPR006190">
    <property type="entry name" value="SAF_AFP_Neu5Ac"/>
</dbReference>
<dbReference type="CDD" id="cd11615">
    <property type="entry name" value="SAF_NeuB_like"/>
    <property type="match status" value="1"/>
</dbReference>
<gene>
    <name evidence="2" type="ORF">FGF67_00560</name>
</gene>
<sequence length="344" mass="38894">MTYIIGEIGQNHNGSVDVAKLLIDVVSRPIYDKLFNQELKIMDAVKLTKRDLSQELSASQMSRPYDTPNSFGKTYGEHREFLELNDEQHFELYKYAKNKGLDFIETLCAVGCMSLLKLFTPDKLKVASRDLTNLPLLAALAETKIPIIISTGMAGENELNLALDTINRYHSNISILHCVSEYPTKYENVNLKTISYLQKHYSQYTIGYSDHTIGIATPLAAVAMGAEIIEKHITLDRQMKGTDQAGSLAIDGIYRMMRDIRNLELSIGKEEIFIEDSVRAAREKLERSIATNRMLIKGHIITEEDIHMLSPGDGFKWSQKDAVIGKELNNDLPQDEIIYSNFLK</sequence>
<organism evidence="2 3">
    <name type="scientific">Allotamlana fucoidanivorans</name>
    <dbReference type="NCBI Taxonomy" id="2583814"/>
    <lineage>
        <taxon>Bacteria</taxon>
        <taxon>Pseudomonadati</taxon>
        <taxon>Bacteroidota</taxon>
        <taxon>Flavobacteriia</taxon>
        <taxon>Flavobacteriales</taxon>
        <taxon>Flavobacteriaceae</taxon>
        <taxon>Allotamlana</taxon>
    </lineage>
</organism>
<dbReference type="Pfam" id="PF03102">
    <property type="entry name" value="NeuB"/>
    <property type="match status" value="1"/>
</dbReference>
<dbReference type="Proteomes" id="UP000308713">
    <property type="component" value="Unassembled WGS sequence"/>
</dbReference>
<dbReference type="GO" id="GO:0047444">
    <property type="term" value="F:N-acylneuraminate-9-phosphate synthase activity"/>
    <property type="evidence" value="ECO:0007669"/>
    <property type="project" value="TreeGrafter"/>
</dbReference>
<dbReference type="RefSeq" id="WP_139694513.1">
    <property type="nucleotide sequence ID" value="NZ_CP074074.1"/>
</dbReference>
<dbReference type="EMBL" id="VDCS01000001">
    <property type="protein sequence ID" value="TNJ47051.1"/>
    <property type="molecule type" value="Genomic_DNA"/>
</dbReference>
<dbReference type="InterPro" id="IPR013785">
    <property type="entry name" value="Aldolase_TIM"/>
</dbReference>
<dbReference type="SUPFAM" id="SSF51569">
    <property type="entry name" value="Aldolase"/>
    <property type="match status" value="1"/>
</dbReference>
<keyword evidence="3" id="KW-1185">Reference proteome</keyword>
<dbReference type="InterPro" id="IPR013132">
    <property type="entry name" value="PseI/NeuA/B-like_N"/>
</dbReference>
<dbReference type="OrthoDB" id="9814210at2"/>
<dbReference type="Gene3D" id="3.90.1210.10">
    <property type="entry name" value="Antifreeze-like/N-acetylneuraminic acid synthase C-terminal domain"/>
    <property type="match status" value="1"/>
</dbReference>
<dbReference type="AlphaFoldDB" id="A0A5C4STV5"/>
<dbReference type="Pfam" id="PF08666">
    <property type="entry name" value="SAF"/>
    <property type="match status" value="1"/>
</dbReference>
<protein>
    <submittedName>
        <fullName evidence="2">Shikimate dehydrogenase</fullName>
    </submittedName>
</protein>